<feature type="binding site" evidence="9">
    <location>
        <position position="164"/>
    </location>
    <ligand>
        <name>substrate</name>
    </ligand>
</feature>
<evidence type="ECO:0000256" key="6">
    <source>
        <dbReference type="ARBA" id="ARBA00022777"/>
    </source>
</evidence>
<dbReference type="GO" id="GO:0005737">
    <property type="term" value="C:cytoplasm"/>
    <property type="evidence" value="ECO:0007669"/>
    <property type="project" value="UniProtKB-SubCell"/>
</dbReference>
<dbReference type="PANTHER" id="PTHR23342:SF0">
    <property type="entry name" value="N-ACETYLGLUTAMATE SYNTHASE, MITOCHONDRIAL"/>
    <property type="match status" value="1"/>
</dbReference>
<evidence type="ECO:0000256" key="7">
    <source>
        <dbReference type="ARBA" id="ARBA00022840"/>
    </source>
</evidence>
<sequence>MQTHSLAEKSVMVLKVGGTLLQSDTAMAELMQTAATIMADGQSLVMIHGGGCLVDEQLQANGMTSEKLDGLRITPAEHMPIVVGALAGTSNKKLQAAAIKAGITSLGMSLGDAGMMTATTKAPELGLVGEVSPNDASYLEFVLSKGWLPIVSSIAISEQGEMLNVNADQAATALAKLVSGSLVLLSDVSGVLDEKGELIQSLNRAEVKELTKTGVIAKGMKVKVEAALEVAESMGQAVQIASWSQTQQLIALCQGKTVGTQIQP</sequence>
<keyword evidence="9" id="KW-0963">Cytoplasm</keyword>
<organism evidence="11 12">
    <name type="scientific">Shewanella pneumatophori</name>
    <dbReference type="NCBI Taxonomy" id="314092"/>
    <lineage>
        <taxon>Bacteria</taxon>
        <taxon>Pseudomonadati</taxon>
        <taxon>Pseudomonadota</taxon>
        <taxon>Gammaproteobacteria</taxon>
        <taxon>Alteromonadales</taxon>
        <taxon>Shewanellaceae</taxon>
        <taxon>Shewanella</taxon>
    </lineage>
</organism>
<dbReference type="GO" id="GO:0005524">
    <property type="term" value="F:ATP binding"/>
    <property type="evidence" value="ECO:0007669"/>
    <property type="project" value="UniProtKB-UniRule"/>
</dbReference>
<feature type="binding site" evidence="9">
    <location>
        <begin position="50"/>
        <end position="51"/>
    </location>
    <ligand>
        <name>substrate</name>
    </ligand>
</feature>
<dbReference type="AlphaFoldDB" id="A0A9X1ZFM3"/>
<gene>
    <name evidence="9 11" type="primary">argB</name>
    <name evidence="11" type="ORF">L2740_19115</name>
</gene>
<evidence type="ECO:0000256" key="3">
    <source>
        <dbReference type="ARBA" id="ARBA00022605"/>
    </source>
</evidence>
<evidence type="ECO:0000256" key="9">
    <source>
        <dbReference type="HAMAP-Rule" id="MF_00082"/>
    </source>
</evidence>
<evidence type="ECO:0000256" key="1">
    <source>
        <dbReference type="ARBA" id="ARBA00004828"/>
    </source>
</evidence>
<dbReference type="SUPFAM" id="SSF53633">
    <property type="entry name" value="Carbamate kinase-like"/>
    <property type="match status" value="1"/>
</dbReference>
<name>A0A9X1ZFM3_9GAMM</name>
<dbReference type="Pfam" id="PF00696">
    <property type="entry name" value="AA_kinase"/>
    <property type="match status" value="1"/>
</dbReference>
<comment type="subcellular location">
    <subcellularLocation>
        <location evidence="9">Cytoplasm</location>
    </subcellularLocation>
</comment>
<feature type="site" description="Transition state stabilizer" evidence="9">
    <location>
        <position position="15"/>
    </location>
</feature>
<dbReference type="PIRSF" id="PIRSF000728">
    <property type="entry name" value="NAGK"/>
    <property type="match status" value="1"/>
</dbReference>
<keyword evidence="6 9" id="KW-0418">Kinase</keyword>
<keyword evidence="3 9" id="KW-0028">Amino-acid biosynthesis</keyword>
<dbReference type="GO" id="GO:0003991">
    <property type="term" value="F:acetylglutamate kinase activity"/>
    <property type="evidence" value="ECO:0007669"/>
    <property type="project" value="UniProtKB-UniRule"/>
</dbReference>
<keyword evidence="4 9" id="KW-0808">Transferase</keyword>
<dbReference type="Proteomes" id="UP001139293">
    <property type="component" value="Unassembled WGS sequence"/>
</dbReference>
<feature type="site" description="Transition state stabilizer" evidence="9">
    <location>
        <position position="223"/>
    </location>
</feature>
<dbReference type="PANTHER" id="PTHR23342">
    <property type="entry name" value="N-ACETYLGLUTAMATE SYNTHASE"/>
    <property type="match status" value="1"/>
</dbReference>
<evidence type="ECO:0000256" key="8">
    <source>
        <dbReference type="ARBA" id="ARBA00048141"/>
    </source>
</evidence>
<evidence type="ECO:0000256" key="2">
    <source>
        <dbReference type="ARBA" id="ARBA00022571"/>
    </source>
</evidence>
<dbReference type="EC" id="2.7.2.8" evidence="9"/>
<evidence type="ECO:0000259" key="10">
    <source>
        <dbReference type="Pfam" id="PF00696"/>
    </source>
</evidence>
<feature type="domain" description="Aspartate/glutamate/uridylate kinase" evidence="10">
    <location>
        <begin position="11"/>
        <end position="242"/>
    </location>
</feature>
<comment type="similarity">
    <text evidence="9">Belongs to the acetylglutamate kinase family. ArgB subfamily.</text>
</comment>
<dbReference type="InterPro" id="IPR036393">
    <property type="entry name" value="AceGlu_kinase-like_sf"/>
</dbReference>
<feature type="binding site" evidence="9">
    <location>
        <position position="72"/>
    </location>
    <ligand>
        <name>substrate</name>
    </ligand>
</feature>
<dbReference type="EMBL" id="JAKILB010000016">
    <property type="protein sequence ID" value="MCL1140651.1"/>
    <property type="molecule type" value="Genomic_DNA"/>
</dbReference>
<evidence type="ECO:0000256" key="4">
    <source>
        <dbReference type="ARBA" id="ARBA00022679"/>
    </source>
</evidence>
<comment type="caution">
    <text evidence="11">The sequence shown here is derived from an EMBL/GenBank/DDBJ whole genome shotgun (WGS) entry which is preliminary data.</text>
</comment>
<dbReference type="NCBIfam" id="TIGR00761">
    <property type="entry name" value="argB"/>
    <property type="match status" value="1"/>
</dbReference>
<comment type="catalytic activity">
    <reaction evidence="8 9">
        <text>N-acetyl-L-glutamate + ATP = N-acetyl-L-glutamyl 5-phosphate + ADP</text>
        <dbReference type="Rhea" id="RHEA:14629"/>
        <dbReference type="ChEBI" id="CHEBI:30616"/>
        <dbReference type="ChEBI" id="CHEBI:44337"/>
        <dbReference type="ChEBI" id="CHEBI:57936"/>
        <dbReference type="ChEBI" id="CHEBI:456216"/>
        <dbReference type="EC" id="2.7.2.8"/>
    </reaction>
</comment>
<keyword evidence="2 9" id="KW-0055">Arginine biosynthesis</keyword>
<dbReference type="InterPro" id="IPR001048">
    <property type="entry name" value="Asp/Glu/Uridylate_kinase"/>
</dbReference>
<reference evidence="11" key="1">
    <citation type="submission" date="2022-01" db="EMBL/GenBank/DDBJ databases">
        <title>Whole genome-based taxonomy of the Shewanellaceae.</title>
        <authorList>
            <person name="Martin-Rodriguez A.J."/>
        </authorList>
    </citation>
    <scope>NUCLEOTIDE SEQUENCE</scope>
    <source>
        <strain evidence="11">KCTC 23973</strain>
    </source>
</reference>
<dbReference type="Gene3D" id="3.40.1160.10">
    <property type="entry name" value="Acetylglutamate kinase-like"/>
    <property type="match status" value="1"/>
</dbReference>
<evidence type="ECO:0000313" key="11">
    <source>
        <dbReference type="EMBL" id="MCL1140651.1"/>
    </source>
</evidence>
<evidence type="ECO:0000313" key="12">
    <source>
        <dbReference type="Proteomes" id="UP001139293"/>
    </source>
</evidence>
<protein>
    <recommendedName>
        <fullName evidence="9">Acetylglutamate kinase</fullName>
        <ecNumber evidence="9">2.7.2.8</ecNumber>
    </recommendedName>
    <alternativeName>
        <fullName evidence="9">N-acetyl-L-glutamate 5-phosphotransferase</fullName>
    </alternativeName>
    <alternativeName>
        <fullName evidence="9">NAG kinase</fullName>
        <shortName evidence="9">NAGK</shortName>
    </alternativeName>
</protein>
<dbReference type="InterPro" id="IPR037528">
    <property type="entry name" value="ArgB"/>
</dbReference>
<dbReference type="GO" id="GO:0042450">
    <property type="term" value="P:L-arginine biosynthetic process via ornithine"/>
    <property type="evidence" value="ECO:0007669"/>
    <property type="project" value="UniProtKB-UniRule"/>
</dbReference>
<accession>A0A9X1ZFM3</accession>
<dbReference type="HAMAP" id="MF_00082">
    <property type="entry name" value="ArgB"/>
    <property type="match status" value="1"/>
</dbReference>
<comment type="function">
    <text evidence="9">Catalyzes the ATP-dependent phosphorylation of N-acetyl-L-glutamate.</text>
</comment>
<proteinExistence type="inferred from homology"/>
<keyword evidence="7 9" id="KW-0067">ATP-binding</keyword>
<keyword evidence="5 9" id="KW-0547">Nucleotide-binding</keyword>
<keyword evidence="12" id="KW-1185">Reference proteome</keyword>
<dbReference type="InterPro" id="IPR004662">
    <property type="entry name" value="AcgluKinase_fam"/>
</dbReference>
<comment type="pathway">
    <text evidence="1 9">Amino-acid biosynthesis; L-arginine biosynthesis; N(2)-acetyl-L-ornithine from L-glutamate: step 2/4.</text>
</comment>
<evidence type="ECO:0000256" key="5">
    <source>
        <dbReference type="ARBA" id="ARBA00022741"/>
    </source>
</evidence>